<dbReference type="Pfam" id="PF01757">
    <property type="entry name" value="Acyl_transf_3"/>
    <property type="match status" value="1"/>
</dbReference>
<feature type="transmembrane region" description="Helical" evidence="1">
    <location>
        <begin position="35"/>
        <end position="55"/>
    </location>
</feature>
<feature type="transmembrane region" description="Helical" evidence="1">
    <location>
        <begin position="12"/>
        <end position="29"/>
    </location>
</feature>
<proteinExistence type="predicted"/>
<sequence length="371" mass="42671">MSNRNNLVELERFLYSLLVVGYHIQAAYFPEKTFFFENGASAVEFFFVVSGYFFARSIEKVNSKEEKNIFFDTLEFMKNKIKTILVAHIVINIFMIIFAMIIDIHSFLKIFLNRLPGVFLIQMAICWKDSMDMSFCIPEWYISTMLLCMLVMAPTSFFLRRKINGIWIALILFAFNAVVVGIVVFCTKFNVNSTFTDDARGWAELCIGMFSYHMSVYIAKKETFSKPVSVTLKIIEMISYHSPFVLGFVPINAKYMPLVMSVTAFLAFVALSITFGNKGVIIQNKIINTIFGYLGSISLPIYLFHTLFIGFFLGQQNIQVWKVFVIVFLVTLIVSVIYKLIYDGIKKCIKKIKEKKEQNLGVYTETLIPLT</sequence>
<feature type="domain" description="Acyltransferase 3" evidence="2">
    <location>
        <begin position="12"/>
        <end position="338"/>
    </location>
</feature>
<comment type="caution">
    <text evidence="3">The sequence shown here is derived from an EMBL/GenBank/DDBJ whole genome shotgun (WGS) entry which is preliminary data.</text>
</comment>
<keyword evidence="1" id="KW-0472">Membrane</keyword>
<feature type="transmembrane region" description="Helical" evidence="1">
    <location>
        <begin position="320"/>
        <end position="341"/>
    </location>
</feature>
<keyword evidence="1" id="KW-0812">Transmembrane</keyword>
<dbReference type="PANTHER" id="PTHR23028:SF53">
    <property type="entry name" value="ACYL_TRANSF_3 DOMAIN-CONTAINING PROTEIN"/>
    <property type="match status" value="1"/>
</dbReference>
<protein>
    <recommendedName>
        <fullName evidence="2">Acyltransferase 3 domain-containing protein</fullName>
    </recommendedName>
</protein>
<organism evidence="3 4">
    <name type="scientific">Tritrichomonas musculus</name>
    <dbReference type="NCBI Taxonomy" id="1915356"/>
    <lineage>
        <taxon>Eukaryota</taxon>
        <taxon>Metamonada</taxon>
        <taxon>Parabasalia</taxon>
        <taxon>Tritrichomonadida</taxon>
        <taxon>Tritrichomonadidae</taxon>
        <taxon>Tritrichomonas</taxon>
    </lineage>
</organism>
<gene>
    <name evidence="3" type="ORF">M9Y10_003384</name>
</gene>
<dbReference type="Proteomes" id="UP001470230">
    <property type="component" value="Unassembled WGS sequence"/>
</dbReference>
<dbReference type="EMBL" id="JAPFFF010000010">
    <property type="protein sequence ID" value="KAK8880698.1"/>
    <property type="molecule type" value="Genomic_DNA"/>
</dbReference>
<feature type="transmembrane region" description="Helical" evidence="1">
    <location>
        <begin position="166"/>
        <end position="187"/>
    </location>
</feature>
<feature type="transmembrane region" description="Helical" evidence="1">
    <location>
        <begin position="287"/>
        <end position="314"/>
    </location>
</feature>
<evidence type="ECO:0000259" key="2">
    <source>
        <dbReference type="Pfam" id="PF01757"/>
    </source>
</evidence>
<feature type="transmembrane region" description="Helical" evidence="1">
    <location>
        <begin position="255"/>
        <end position="275"/>
    </location>
</feature>
<dbReference type="PANTHER" id="PTHR23028">
    <property type="entry name" value="ACETYLTRANSFERASE"/>
    <property type="match status" value="1"/>
</dbReference>
<evidence type="ECO:0000256" key="1">
    <source>
        <dbReference type="SAM" id="Phobius"/>
    </source>
</evidence>
<feature type="transmembrane region" description="Helical" evidence="1">
    <location>
        <begin position="84"/>
        <end position="108"/>
    </location>
</feature>
<reference evidence="3 4" key="1">
    <citation type="submission" date="2024-04" db="EMBL/GenBank/DDBJ databases">
        <title>Tritrichomonas musculus Genome.</title>
        <authorList>
            <person name="Alves-Ferreira E."/>
            <person name="Grigg M."/>
            <person name="Lorenzi H."/>
            <person name="Galac M."/>
        </authorList>
    </citation>
    <scope>NUCLEOTIDE SEQUENCE [LARGE SCALE GENOMIC DNA]</scope>
    <source>
        <strain evidence="3 4">EAF2021</strain>
    </source>
</reference>
<name>A0ABR2JQG2_9EUKA</name>
<evidence type="ECO:0000313" key="4">
    <source>
        <dbReference type="Proteomes" id="UP001470230"/>
    </source>
</evidence>
<dbReference type="InterPro" id="IPR050879">
    <property type="entry name" value="Acyltransferase_3"/>
</dbReference>
<accession>A0ABR2JQG2</accession>
<evidence type="ECO:0000313" key="3">
    <source>
        <dbReference type="EMBL" id="KAK8880698.1"/>
    </source>
</evidence>
<dbReference type="InterPro" id="IPR002656">
    <property type="entry name" value="Acyl_transf_3_dom"/>
</dbReference>
<feature type="transmembrane region" description="Helical" evidence="1">
    <location>
        <begin position="140"/>
        <end position="159"/>
    </location>
</feature>
<keyword evidence="4" id="KW-1185">Reference proteome</keyword>
<keyword evidence="1" id="KW-1133">Transmembrane helix</keyword>